<dbReference type="GO" id="GO:0004714">
    <property type="term" value="F:transmembrane receptor protein tyrosine kinase activity"/>
    <property type="evidence" value="ECO:0007669"/>
    <property type="project" value="UniProtKB-EC"/>
</dbReference>
<dbReference type="Gene3D" id="3.30.200.20">
    <property type="entry name" value="Phosphorylase Kinase, domain 1"/>
    <property type="match status" value="1"/>
</dbReference>
<dbReference type="SMART" id="SM00630">
    <property type="entry name" value="Sema"/>
    <property type="match status" value="1"/>
</dbReference>
<protein>
    <recommendedName>
        <fullName evidence="4">Hepatocyte growth factor receptor</fullName>
        <ecNumber evidence="3">2.7.10.1</ecNumber>
    </recommendedName>
    <alternativeName>
        <fullName evidence="24">HGF/SF receptor</fullName>
    </alternativeName>
    <alternativeName>
        <fullName evidence="23">Proto-oncogene c-Met</fullName>
    </alternativeName>
    <alternativeName>
        <fullName evidence="21">Scatter factor receptor</fullName>
    </alternativeName>
    <alternativeName>
        <fullName evidence="22">Tyrosine-protein kinase Met</fullName>
    </alternativeName>
</protein>
<keyword evidence="27" id="KW-0175">Coiled coil</keyword>
<evidence type="ECO:0000256" key="10">
    <source>
        <dbReference type="ARBA" id="ARBA00022737"/>
    </source>
</evidence>
<dbReference type="SUPFAM" id="SSF56112">
    <property type="entry name" value="Protein kinase-like (PK-like)"/>
    <property type="match status" value="1"/>
</dbReference>
<evidence type="ECO:0000256" key="20">
    <source>
        <dbReference type="ARBA" id="ARBA00023180"/>
    </source>
</evidence>
<dbReference type="InterPro" id="IPR000719">
    <property type="entry name" value="Prot_kinase_dom"/>
</dbReference>
<keyword evidence="14" id="KW-0832">Ubl conjugation</keyword>
<keyword evidence="10" id="KW-0677">Repeat</keyword>
<dbReference type="InterPro" id="IPR011009">
    <property type="entry name" value="Kinase-like_dom_sf"/>
</dbReference>
<evidence type="ECO:0000256" key="30">
    <source>
        <dbReference type="SAM" id="SignalP"/>
    </source>
</evidence>
<dbReference type="InterPro" id="IPR002165">
    <property type="entry name" value="Plexin_repeat"/>
</dbReference>
<dbReference type="OMA" id="CANIENT"/>
<keyword evidence="33" id="KW-1185">Reference proteome</keyword>
<dbReference type="RefSeq" id="XP_022081091.1">
    <property type="nucleotide sequence ID" value="XM_022225399.1"/>
</dbReference>
<evidence type="ECO:0000256" key="17">
    <source>
        <dbReference type="ARBA" id="ARBA00023137"/>
    </source>
</evidence>
<keyword evidence="13 26" id="KW-0067">ATP-binding</keyword>
<evidence type="ECO:0000256" key="29">
    <source>
        <dbReference type="SAM" id="Phobius"/>
    </source>
</evidence>
<keyword evidence="20" id="KW-0325">Glycoprotein</keyword>
<evidence type="ECO:0000256" key="21">
    <source>
        <dbReference type="ARBA" id="ARBA00030820"/>
    </source>
</evidence>
<feature type="domain" description="Sema" evidence="32">
    <location>
        <begin position="16"/>
        <end position="466"/>
    </location>
</feature>
<evidence type="ECO:0000256" key="5">
    <source>
        <dbReference type="ARBA" id="ARBA00022475"/>
    </source>
</evidence>
<evidence type="ECO:0000256" key="22">
    <source>
        <dbReference type="ARBA" id="ARBA00033031"/>
    </source>
</evidence>
<dbReference type="Gene3D" id="2.130.10.10">
    <property type="entry name" value="YVTN repeat-like/Quinoprotein amine dehydrogenase"/>
    <property type="match status" value="1"/>
</dbReference>
<keyword evidence="6" id="KW-0597">Phosphoprotein</keyword>
<dbReference type="InterPro" id="IPR013783">
    <property type="entry name" value="Ig-like_fold"/>
</dbReference>
<dbReference type="InterPro" id="IPR001627">
    <property type="entry name" value="Semap_dom"/>
</dbReference>
<evidence type="ECO:0000256" key="1">
    <source>
        <dbReference type="ARBA" id="ARBA00004251"/>
    </source>
</evidence>
<dbReference type="InterPro" id="IPR036352">
    <property type="entry name" value="Semap_dom_sf"/>
</dbReference>
<dbReference type="InterPro" id="IPR041019">
    <property type="entry name" value="TIG1_plexin"/>
</dbReference>
<dbReference type="FunFam" id="2.60.40.10:FF:000868">
    <property type="entry name" value="Plexin D1"/>
    <property type="match status" value="1"/>
</dbReference>
<dbReference type="SMART" id="SM00423">
    <property type="entry name" value="PSI"/>
    <property type="match status" value="3"/>
</dbReference>
<dbReference type="InterPro" id="IPR001245">
    <property type="entry name" value="Ser-Thr/Tyr_kinase_cat_dom"/>
</dbReference>
<dbReference type="SUPFAM" id="SSF103575">
    <property type="entry name" value="Plexin repeat"/>
    <property type="match status" value="1"/>
</dbReference>
<dbReference type="KEGG" id="aplc:110974068"/>
<dbReference type="InterPro" id="IPR002909">
    <property type="entry name" value="IPT_dom"/>
</dbReference>
<dbReference type="SUPFAM" id="SSF81296">
    <property type="entry name" value="E set domains"/>
    <property type="match status" value="3"/>
</dbReference>
<evidence type="ECO:0000256" key="11">
    <source>
        <dbReference type="ARBA" id="ARBA00022741"/>
    </source>
</evidence>
<dbReference type="InterPro" id="IPR008266">
    <property type="entry name" value="Tyr_kinase_AS"/>
</dbReference>
<proteinExistence type="inferred from homology"/>
<dbReference type="Pfam" id="PF01437">
    <property type="entry name" value="PSI"/>
    <property type="match status" value="1"/>
</dbReference>
<dbReference type="PROSITE" id="PS50011">
    <property type="entry name" value="PROTEIN_KINASE_DOM"/>
    <property type="match status" value="1"/>
</dbReference>
<dbReference type="Gene3D" id="2.60.40.10">
    <property type="entry name" value="Immunoglobulins"/>
    <property type="match status" value="4"/>
</dbReference>
<evidence type="ECO:0000256" key="24">
    <source>
        <dbReference type="ARBA" id="ARBA00033136"/>
    </source>
</evidence>
<organism evidence="33 34">
    <name type="scientific">Acanthaster planci</name>
    <name type="common">Crown-of-thorns starfish</name>
    <dbReference type="NCBI Taxonomy" id="133434"/>
    <lineage>
        <taxon>Eukaryota</taxon>
        <taxon>Metazoa</taxon>
        <taxon>Echinodermata</taxon>
        <taxon>Eleutherozoa</taxon>
        <taxon>Asterozoa</taxon>
        <taxon>Asteroidea</taxon>
        <taxon>Valvatacea</taxon>
        <taxon>Valvatida</taxon>
        <taxon>Acanthasteridae</taxon>
        <taxon>Acanthaster</taxon>
    </lineage>
</organism>
<dbReference type="Pfam" id="PF01833">
    <property type="entry name" value="TIG"/>
    <property type="match status" value="3"/>
</dbReference>
<evidence type="ECO:0000256" key="7">
    <source>
        <dbReference type="ARBA" id="ARBA00022679"/>
    </source>
</evidence>
<feature type="transmembrane region" description="Helical" evidence="29">
    <location>
        <begin position="1227"/>
        <end position="1247"/>
    </location>
</feature>
<dbReference type="FunFam" id="1.10.510.10:FF:000554">
    <property type="entry name" value="Predicted protein"/>
    <property type="match status" value="1"/>
</dbReference>
<evidence type="ECO:0000256" key="2">
    <source>
        <dbReference type="ARBA" id="ARBA00010297"/>
    </source>
</evidence>
<dbReference type="InterPro" id="IPR041362">
    <property type="entry name" value="TIG2_plexin"/>
</dbReference>
<dbReference type="InterPro" id="IPR031148">
    <property type="entry name" value="Plexin"/>
</dbReference>
<sequence length="1677" mass="183893">MAWFGSTSLVLTLICASAFAVTEKQGLLSAYEVASFTNPHPDPNAKLNHVTFHGPSDIYVGAVNSIYRLDENLVPLSNASTAFDCPDAEDCANENKILFVEPTRNRLITCGSDNDGRCQQRDRIELTVVNASSVVEVSPGRGKTTVGVLAPGPGGRDWFYVASTYTEDGTFPPVARRDLDQSLPDPRLLLSDEDSKISFNSDYRSRAFDISYVYGFTLNNFTYFVTAQQETIGSSAFVSKLVRVCHTSPSLDSYSEIILRCGQESGSYNLAQAAFLGEAGPDLATSLGIAQSSQMLFTVFATSIGSSDTPTDTSALCAFNMNEIEEAFMTAVQGCVQTGDAYKVGYLQGSRCRTSPLNDIQAVLCDTQKRYKYASNPEGVTAMPLLQVEDSRLSSIITSTEMNHTIAFIGTSQGSLLKVHLENRTYARLYETIKLGDSAVLTDISLDDSKQELRILTERQLLKLRVENCNQYKTCESCIGENAEQDGDPYCGWCTLQDRCTKRSDCVMAQGEYRWLPYNALQCVGISVVPDNLPITSPPQMIVVTVDQLPELVSGESYICKFNDLPVGGETVDHVIKCMTPENSAIPPIPPKESHVTMTLSLFASESGVNFFRANFSFYSCSRFDLCSSCVSSDWSCDWCVYSNRCTHQSTECTQEDIIVAGNSNPGASSVRGPGFCPQLRPQTEEVLIPVGVPSDISVPAFNLPDSPQMNVTYQCDLTVEGVKQATIGTLLQNDVIQCNAKEYLYSGDTQELTVRLTVSWNGDRQLEDSAGFTVTLYNCAVDRPDCSRCLSNETARPELECRWCGDQCAYKEEDICTAMGVALDSTDPCPPPELLSVYPESGPLEGNTVIEITGTNIGRHFQEIHSVIIGQKPCDLTGLEDHYVVGQSVRCRTPDGNLGDAQPITVYIVAVDSSVENPRAVRFKYVNPTITGFSPTLGPAAGGTVVRIVGTSLNTGRDIAVVVGGVKCDIDTESINETSVECRTGNSSVGAAGKISLSIDGAVRNSADMFTYKANPTVENVHPRRSFKSGGRRLNVTGTGLSVVGKATILVRRKNFTNEEDCMIMSNEYMMCVSPAIGLSEHLASTCTSEVILGFWLDGVQLTSWSTSLGGRTFTYCPDPVFEKFPGEEFVVEGNTRDSQLTIKGHIDISAINRSEITVTVGSEPCPIEVLESSIITCHLPDEEPDGLDANGQPDPTAIPSAVVHWYGNQKFTPGRVVYPAYSTPIIVGVFVTALVAATILVVVMIRRYIKQKRLLRSLNNRLLNRIRELQEEILEAASKLVPGPSENAYRGSRHKSTPKRKTVALNNKINIMPNDLQIGFNLLDMTRVLGQGAFGRVYHAILRDFPVGTQQDVAVKTIQDTSDSRNIIKFMEEGLLMKNFDHPNVLPLLGLTFNPEGHPVIVLPLMSNGDLLSFVKHQGKALTVLQLLGSVLHVARGMEYLASQHFVHRDLAARNCMVDDQLVVKIADFGLSRDLDESDYYRSSDKQAKLPVKWMAPESLGRRVYNTQTDVWSYGVLVWEIFSGGRKPYPNVANADVYDFLSQGHRMNPPKFCPKKISEIMRRCWREKPKTRCSFQQIVRELEDLVAWLGSGGPTAASEPRRPHQEPVESADIVGESSVPCLAPCPPPPAHVSHADPGSPQELAPRRETNSETQRGPSYSNLSQVHANVYLETKF</sequence>
<feature type="region of interest" description="Disordered" evidence="28">
    <location>
        <begin position="1595"/>
        <end position="1665"/>
    </location>
</feature>
<evidence type="ECO:0000256" key="9">
    <source>
        <dbReference type="ARBA" id="ARBA00022729"/>
    </source>
</evidence>
<feature type="binding site" evidence="26">
    <location>
        <position position="1358"/>
    </location>
    <ligand>
        <name>ATP</name>
        <dbReference type="ChEBI" id="CHEBI:30616"/>
    </ligand>
</feature>
<accession>A0A8B7XLV2</accession>
<evidence type="ECO:0000256" key="13">
    <source>
        <dbReference type="ARBA" id="ARBA00022840"/>
    </source>
</evidence>
<feature type="coiled-coil region" evidence="27">
    <location>
        <begin position="1254"/>
        <end position="1281"/>
    </location>
</feature>
<dbReference type="CDD" id="cd11236">
    <property type="entry name" value="Sema_plexin_like"/>
    <property type="match status" value="1"/>
</dbReference>
<keyword evidence="11 26" id="KW-0547">Nucleotide-binding</keyword>
<dbReference type="GeneID" id="110974068"/>
<dbReference type="Proteomes" id="UP000694845">
    <property type="component" value="Unplaced"/>
</dbReference>
<dbReference type="SMART" id="SM00219">
    <property type="entry name" value="TyrKc"/>
    <property type="match status" value="1"/>
</dbReference>
<evidence type="ECO:0000313" key="34">
    <source>
        <dbReference type="RefSeq" id="XP_022081091.1"/>
    </source>
</evidence>
<dbReference type="Pfam" id="PF07714">
    <property type="entry name" value="PK_Tyr_Ser-Thr"/>
    <property type="match status" value="1"/>
</dbReference>
<evidence type="ECO:0000256" key="28">
    <source>
        <dbReference type="SAM" id="MobiDB-lite"/>
    </source>
</evidence>
<keyword evidence="12" id="KW-0418">Kinase</keyword>
<evidence type="ECO:0000256" key="6">
    <source>
        <dbReference type="ARBA" id="ARBA00022553"/>
    </source>
</evidence>
<feature type="signal peptide" evidence="30">
    <location>
        <begin position="1"/>
        <end position="20"/>
    </location>
</feature>
<reference evidence="34" key="1">
    <citation type="submission" date="2025-08" db="UniProtKB">
        <authorList>
            <consortium name="RefSeq"/>
        </authorList>
    </citation>
    <scope>IDENTIFICATION</scope>
</reference>
<dbReference type="FunFam" id="2.60.40.10:FF:000131">
    <property type="entry name" value="Plexin A2"/>
    <property type="match status" value="1"/>
</dbReference>
<evidence type="ECO:0000259" key="32">
    <source>
        <dbReference type="PROSITE" id="PS51004"/>
    </source>
</evidence>
<evidence type="ECO:0000256" key="19">
    <source>
        <dbReference type="ARBA" id="ARBA00023170"/>
    </source>
</evidence>
<dbReference type="PROSITE" id="PS51004">
    <property type="entry name" value="SEMA"/>
    <property type="match status" value="1"/>
</dbReference>
<dbReference type="CDD" id="cd00192">
    <property type="entry name" value="PTKc"/>
    <property type="match status" value="1"/>
</dbReference>
<evidence type="ECO:0000256" key="25">
    <source>
        <dbReference type="PROSITE-ProRule" id="PRU00352"/>
    </source>
</evidence>
<dbReference type="PROSITE" id="PS00107">
    <property type="entry name" value="PROTEIN_KINASE_ATP"/>
    <property type="match status" value="1"/>
</dbReference>
<dbReference type="PROSITE" id="PS00109">
    <property type="entry name" value="PROTEIN_KINASE_TYR"/>
    <property type="match status" value="1"/>
</dbReference>
<evidence type="ECO:0000256" key="15">
    <source>
        <dbReference type="ARBA" id="ARBA00022989"/>
    </source>
</evidence>
<dbReference type="GO" id="GO:0050772">
    <property type="term" value="P:positive regulation of axonogenesis"/>
    <property type="evidence" value="ECO:0007669"/>
    <property type="project" value="TreeGrafter"/>
</dbReference>
<evidence type="ECO:0000256" key="12">
    <source>
        <dbReference type="ARBA" id="ARBA00022777"/>
    </source>
</evidence>
<keyword evidence="5" id="KW-1003">Cell membrane</keyword>
<evidence type="ECO:0000256" key="14">
    <source>
        <dbReference type="ARBA" id="ARBA00022843"/>
    </source>
</evidence>
<name>A0A8B7XLV2_ACAPL</name>
<evidence type="ECO:0000256" key="3">
    <source>
        <dbReference type="ARBA" id="ARBA00011902"/>
    </source>
</evidence>
<dbReference type="InterPro" id="IPR016201">
    <property type="entry name" value="PSI"/>
</dbReference>
<dbReference type="CDD" id="cd00603">
    <property type="entry name" value="IPT_PCSR"/>
    <property type="match status" value="2"/>
</dbReference>
<dbReference type="GO" id="GO:0017154">
    <property type="term" value="F:semaphorin receptor activity"/>
    <property type="evidence" value="ECO:0007669"/>
    <property type="project" value="InterPro"/>
</dbReference>
<evidence type="ECO:0000256" key="18">
    <source>
        <dbReference type="ARBA" id="ARBA00023157"/>
    </source>
</evidence>
<keyword evidence="15 29" id="KW-1133">Transmembrane helix</keyword>
<dbReference type="GO" id="GO:0005886">
    <property type="term" value="C:plasma membrane"/>
    <property type="evidence" value="ECO:0007669"/>
    <property type="project" value="UniProtKB-SubCell"/>
</dbReference>
<keyword evidence="18" id="KW-1015">Disulfide bond</keyword>
<dbReference type="PANTHER" id="PTHR22625">
    <property type="entry name" value="PLEXIN"/>
    <property type="match status" value="1"/>
</dbReference>
<dbReference type="InterPro" id="IPR017441">
    <property type="entry name" value="Protein_kinase_ATP_BS"/>
</dbReference>
<dbReference type="InterPro" id="IPR015943">
    <property type="entry name" value="WD40/YVTN_repeat-like_dom_sf"/>
</dbReference>
<evidence type="ECO:0000256" key="26">
    <source>
        <dbReference type="PROSITE-ProRule" id="PRU10141"/>
    </source>
</evidence>
<keyword evidence="19" id="KW-0675">Receptor</keyword>
<dbReference type="PANTHER" id="PTHR22625:SF44">
    <property type="entry name" value="PLEXIN-B"/>
    <property type="match status" value="1"/>
</dbReference>
<gene>
    <name evidence="34" type="primary">LOC110974068</name>
</gene>
<dbReference type="SMART" id="SM00429">
    <property type="entry name" value="IPT"/>
    <property type="match status" value="3"/>
</dbReference>
<keyword evidence="7" id="KW-0808">Transferase</keyword>
<evidence type="ECO:0000256" key="4">
    <source>
        <dbReference type="ARBA" id="ARBA00019839"/>
    </source>
</evidence>
<evidence type="ECO:0000256" key="8">
    <source>
        <dbReference type="ARBA" id="ARBA00022692"/>
    </source>
</evidence>
<dbReference type="InterPro" id="IPR020635">
    <property type="entry name" value="Tyr_kinase_cat_dom"/>
</dbReference>
<dbReference type="InterPro" id="IPR014756">
    <property type="entry name" value="Ig_E-set"/>
</dbReference>
<dbReference type="EC" id="2.7.10.1" evidence="3"/>
<keyword evidence="9 30" id="KW-0732">Signal</keyword>
<dbReference type="GO" id="GO:0002116">
    <property type="term" value="C:semaphorin receptor complex"/>
    <property type="evidence" value="ECO:0007669"/>
    <property type="project" value="TreeGrafter"/>
</dbReference>
<comment type="similarity">
    <text evidence="2">Belongs to the plexin family.</text>
</comment>
<dbReference type="PRINTS" id="PR00109">
    <property type="entry name" value="TYRKINASE"/>
</dbReference>
<evidence type="ECO:0000313" key="33">
    <source>
        <dbReference type="Proteomes" id="UP000694845"/>
    </source>
</evidence>
<feature type="chain" id="PRO_5034054807" description="Hepatocyte growth factor receptor" evidence="30">
    <location>
        <begin position="21"/>
        <end position="1677"/>
    </location>
</feature>
<comment type="subcellular location">
    <subcellularLocation>
        <location evidence="1">Cell membrane</location>
        <topology evidence="1">Single-pass type I membrane protein</topology>
    </subcellularLocation>
</comment>
<dbReference type="Pfam" id="PF24479">
    <property type="entry name" value="PSI_PlexinA-B"/>
    <property type="match status" value="1"/>
</dbReference>
<dbReference type="Pfam" id="PF18020">
    <property type="entry name" value="TIG_2"/>
    <property type="match status" value="1"/>
</dbReference>
<evidence type="ECO:0000256" key="23">
    <source>
        <dbReference type="ARBA" id="ARBA00033117"/>
    </source>
</evidence>
<dbReference type="GO" id="GO:0030334">
    <property type="term" value="P:regulation of cell migration"/>
    <property type="evidence" value="ECO:0007669"/>
    <property type="project" value="TreeGrafter"/>
</dbReference>
<evidence type="ECO:0000256" key="16">
    <source>
        <dbReference type="ARBA" id="ARBA00023136"/>
    </source>
</evidence>
<keyword evidence="8 29" id="KW-0812">Transmembrane</keyword>
<keyword evidence="17" id="KW-0829">Tyrosine-protein kinase</keyword>
<keyword evidence="16 29" id="KW-0472">Membrane</keyword>
<evidence type="ECO:0000256" key="27">
    <source>
        <dbReference type="SAM" id="Coils"/>
    </source>
</evidence>
<dbReference type="Pfam" id="PF17960">
    <property type="entry name" value="TIG_plexin"/>
    <property type="match status" value="1"/>
</dbReference>
<dbReference type="GO" id="GO:0005524">
    <property type="term" value="F:ATP binding"/>
    <property type="evidence" value="ECO:0007669"/>
    <property type="project" value="UniProtKB-UniRule"/>
</dbReference>
<evidence type="ECO:0000259" key="31">
    <source>
        <dbReference type="PROSITE" id="PS50011"/>
    </source>
</evidence>
<dbReference type="GO" id="GO:0008360">
    <property type="term" value="P:regulation of cell shape"/>
    <property type="evidence" value="ECO:0007669"/>
    <property type="project" value="TreeGrafter"/>
</dbReference>
<dbReference type="Gene3D" id="1.10.510.10">
    <property type="entry name" value="Transferase(Phosphotransferase) domain 1"/>
    <property type="match status" value="1"/>
</dbReference>
<dbReference type="Pfam" id="PF01403">
    <property type="entry name" value="Sema"/>
    <property type="match status" value="1"/>
</dbReference>
<dbReference type="GO" id="GO:0007162">
    <property type="term" value="P:negative regulation of cell adhesion"/>
    <property type="evidence" value="ECO:0007669"/>
    <property type="project" value="TreeGrafter"/>
</dbReference>
<feature type="compositionally biased region" description="Polar residues" evidence="28">
    <location>
        <begin position="1653"/>
        <end position="1665"/>
    </location>
</feature>
<feature type="domain" description="Protein kinase" evidence="31">
    <location>
        <begin position="1325"/>
        <end position="1591"/>
    </location>
</feature>
<comment type="caution">
    <text evidence="25">Lacks conserved residue(s) required for the propagation of feature annotation.</text>
</comment>
<dbReference type="SUPFAM" id="SSF101912">
    <property type="entry name" value="Sema domain"/>
    <property type="match status" value="1"/>
</dbReference>
<dbReference type="OrthoDB" id="125363at2759"/>